<dbReference type="RefSeq" id="WP_050060716.1">
    <property type="nucleotide sequence ID" value="NZ_JACHEK010000007.1"/>
</dbReference>
<dbReference type="InterPro" id="IPR052514">
    <property type="entry name" value="SAM-dependent_MTase"/>
</dbReference>
<dbReference type="EMBL" id="JACHEK010000007">
    <property type="protein sequence ID" value="MBB6145675.1"/>
    <property type="molecule type" value="Genomic_DNA"/>
</dbReference>
<keyword evidence="2" id="KW-0489">Methyltransferase</keyword>
<feature type="domain" description="Methyltransferase FkbM" evidence="1">
    <location>
        <begin position="223"/>
        <end position="354"/>
    </location>
</feature>
<protein>
    <submittedName>
        <fullName evidence="2">FkbM family methyltransferase</fullName>
    </submittedName>
</protein>
<dbReference type="OrthoDB" id="5329963at2"/>
<dbReference type="GO" id="GO:0032259">
    <property type="term" value="P:methylation"/>
    <property type="evidence" value="ECO:0007669"/>
    <property type="project" value="UniProtKB-KW"/>
</dbReference>
<dbReference type="GO" id="GO:0008168">
    <property type="term" value="F:methyltransferase activity"/>
    <property type="evidence" value="ECO:0007669"/>
    <property type="project" value="UniProtKB-KW"/>
</dbReference>
<evidence type="ECO:0000259" key="1">
    <source>
        <dbReference type="Pfam" id="PF05050"/>
    </source>
</evidence>
<evidence type="ECO:0000313" key="3">
    <source>
        <dbReference type="Proteomes" id="UP000538666"/>
    </source>
</evidence>
<proteinExistence type="predicted"/>
<dbReference type="Proteomes" id="UP000538666">
    <property type="component" value="Unassembled WGS sequence"/>
</dbReference>
<dbReference type="Gene3D" id="3.40.50.150">
    <property type="entry name" value="Vaccinia Virus protein VP39"/>
    <property type="match status" value="1"/>
</dbReference>
<name>A0A841JYG3_9BACT</name>
<comment type="caution">
    <text evidence="2">The sequence shown here is derived from an EMBL/GenBank/DDBJ whole genome shotgun (WGS) entry which is preliminary data.</text>
</comment>
<dbReference type="NCBIfam" id="TIGR01444">
    <property type="entry name" value="fkbM_fam"/>
    <property type="match status" value="1"/>
</dbReference>
<dbReference type="Gene3D" id="3.40.50.720">
    <property type="entry name" value="NAD(P)-binding Rossmann-like Domain"/>
    <property type="match status" value="1"/>
</dbReference>
<keyword evidence="3" id="KW-1185">Reference proteome</keyword>
<gene>
    <name evidence="2" type="ORF">HNQ77_003636</name>
</gene>
<dbReference type="PANTHER" id="PTHR34203">
    <property type="entry name" value="METHYLTRANSFERASE, FKBM FAMILY PROTEIN"/>
    <property type="match status" value="1"/>
</dbReference>
<organism evidence="2 3">
    <name type="scientific">Silvibacterium bohemicum</name>
    <dbReference type="NCBI Taxonomy" id="1577686"/>
    <lineage>
        <taxon>Bacteria</taxon>
        <taxon>Pseudomonadati</taxon>
        <taxon>Acidobacteriota</taxon>
        <taxon>Terriglobia</taxon>
        <taxon>Terriglobales</taxon>
        <taxon>Acidobacteriaceae</taxon>
        <taxon>Silvibacterium</taxon>
    </lineage>
</organism>
<dbReference type="InterPro" id="IPR029063">
    <property type="entry name" value="SAM-dependent_MTases_sf"/>
</dbReference>
<reference evidence="2 3" key="1">
    <citation type="submission" date="2020-08" db="EMBL/GenBank/DDBJ databases">
        <title>Genomic Encyclopedia of Type Strains, Phase IV (KMG-IV): sequencing the most valuable type-strain genomes for metagenomic binning, comparative biology and taxonomic classification.</title>
        <authorList>
            <person name="Goeker M."/>
        </authorList>
    </citation>
    <scope>NUCLEOTIDE SEQUENCE [LARGE SCALE GENOMIC DNA]</scope>
    <source>
        <strain evidence="2 3">DSM 103733</strain>
    </source>
</reference>
<sequence>MAIATIGLSGNELTAALDGLFAEGEAGARDRQNVAYDLEAGLVKKPLVLFGAGQLGRITLAGLRRLGAEPIAFTDNNSQLWNTKVDGVQVLSPQEAARLHGNQAIFIVTIWRGKSADRMPDREAALRDLGCQHVMTFQPLFWKHPEIFLPHYAVDLPHKVHQEADKVRQAGQLWADDASRGEYLAQLRWRVLGDFNAMPDPVEHTIYFPLELCPLTDSEVFVDCGAFDGDSIQSFLEETKNNFTHIYGFEPDPANFAKLQEYVSLQPKRDSISVRRAAVGATAGVVTFSGEGSEASRVGKGDMAVDCVVLDEVLAGTQPTYIKMDIEGSELDALTGARGIIERRTPVLAICTYHLQDHLWKIPLLIKSFSDNYAFFLRPHLLEGWDLVTYAIPKHRLRPR</sequence>
<accession>A0A841JYG3</accession>
<evidence type="ECO:0000313" key="2">
    <source>
        <dbReference type="EMBL" id="MBB6145675.1"/>
    </source>
</evidence>
<dbReference type="AlphaFoldDB" id="A0A841JYG3"/>
<dbReference type="SUPFAM" id="SSF53335">
    <property type="entry name" value="S-adenosyl-L-methionine-dependent methyltransferases"/>
    <property type="match status" value="1"/>
</dbReference>
<dbReference type="Pfam" id="PF05050">
    <property type="entry name" value="Methyltransf_21"/>
    <property type="match status" value="1"/>
</dbReference>
<dbReference type="PANTHER" id="PTHR34203:SF15">
    <property type="entry name" value="SLL1173 PROTEIN"/>
    <property type="match status" value="1"/>
</dbReference>
<keyword evidence="2" id="KW-0808">Transferase</keyword>
<dbReference type="InterPro" id="IPR006342">
    <property type="entry name" value="FkbM_mtfrase"/>
</dbReference>